<keyword evidence="1" id="KW-0813">Transport</keyword>
<dbReference type="InterPro" id="IPR018752">
    <property type="entry name" value="DabA"/>
</dbReference>
<dbReference type="STRING" id="454.Lisr_0496"/>
<keyword evidence="7" id="KW-1185">Reference proteome</keyword>
<dbReference type="Pfam" id="PF10070">
    <property type="entry name" value="DabA"/>
    <property type="match status" value="2"/>
</dbReference>
<evidence type="ECO:0000256" key="3">
    <source>
        <dbReference type="ARBA" id="ARBA00022723"/>
    </source>
</evidence>
<name>A0A0W0WI67_9GAMM</name>
<gene>
    <name evidence="6" type="ORF">Lisr_0496</name>
</gene>
<organism evidence="6 7">
    <name type="scientific">Legionella israelensis</name>
    <dbReference type="NCBI Taxonomy" id="454"/>
    <lineage>
        <taxon>Bacteria</taxon>
        <taxon>Pseudomonadati</taxon>
        <taxon>Pseudomonadota</taxon>
        <taxon>Gammaproteobacteria</taxon>
        <taxon>Legionellales</taxon>
        <taxon>Legionellaceae</taxon>
        <taxon>Legionella</taxon>
    </lineage>
</organism>
<evidence type="ECO:0000313" key="6">
    <source>
        <dbReference type="EMBL" id="KTD32023.1"/>
    </source>
</evidence>
<keyword evidence="5" id="KW-0472">Membrane</keyword>
<accession>A0A0W0WI67</accession>
<dbReference type="PATRIC" id="fig|454.4.peg.521"/>
<evidence type="ECO:0000256" key="5">
    <source>
        <dbReference type="ARBA" id="ARBA00023136"/>
    </source>
</evidence>
<keyword evidence="3" id="KW-0479">Metal-binding</keyword>
<evidence type="ECO:0000313" key="7">
    <source>
        <dbReference type="Proteomes" id="UP000054761"/>
    </source>
</evidence>
<dbReference type="EMBL" id="LNYH01000016">
    <property type="protein sequence ID" value="KTD32023.1"/>
    <property type="molecule type" value="Genomic_DNA"/>
</dbReference>
<keyword evidence="2" id="KW-1003">Cell membrane</keyword>
<sequence>MNTQEAIKVTESRQQETIDFKINNNQIEIQALVQNCAQFITPVWPLETFIACNPLHGFESMPFEEAIICSEALLKKSSDNERLKAVNLQMIKWCGAFLDAGQGTINLPHSEKGFYFGFLKLAPFDKQLHQNQKDLKDWLSALPESAELAIKRCLDDLHVTKGEHESFIKETFFHLPGWAGFVKWRSERKSDTDTESKPVNLTDFLAVRLIITRLLWPEAAQKKK</sequence>
<keyword evidence="4" id="KW-0862">Zinc</keyword>
<comment type="caution">
    <text evidence="6">The sequence shown here is derived from an EMBL/GenBank/DDBJ whole genome shotgun (WGS) entry which is preliminary data.</text>
</comment>
<dbReference type="Proteomes" id="UP000054761">
    <property type="component" value="Unassembled WGS sequence"/>
</dbReference>
<dbReference type="PANTHER" id="PTHR38344:SF1">
    <property type="entry name" value="INORGANIC CARBON TRANSPORTER SUBUNIT DABA-RELATED"/>
    <property type="match status" value="1"/>
</dbReference>
<dbReference type="PANTHER" id="PTHR38344">
    <property type="entry name" value="UPF0753 PROTEIN AQ_863"/>
    <property type="match status" value="1"/>
</dbReference>
<dbReference type="AlphaFoldDB" id="A0A0W0WI67"/>
<dbReference type="RefSeq" id="WP_223168278.1">
    <property type="nucleotide sequence ID" value="NZ_CAAAJA010000012.1"/>
</dbReference>
<dbReference type="GO" id="GO:0046872">
    <property type="term" value="F:metal ion binding"/>
    <property type="evidence" value="ECO:0007669"/>
    <property type="project" value="UniProtKB-KW"/>
</dbReference>
<evidence type="ECO:0000256" key="1">
    <source>
        <dbReference type="ARBA" id="ARBA00022448"/>
    </source>
</evidence>
<evidence type="ECO:0000256" key="4">
    <source>
        <dbReference type="ARBA" id="ARBA00022833"/>
    </source>
</evidence>
<proteinExistence type="predicted"/>
<reference evidence="6 7" key="1">
    <citation type="submission" date="2015-11" db="EMBL/GenBank/DDBJ databases">
        <title>Genomic analysis of 38 Legionella species identifies large and diverse effector repertoires.</title>
        <authorList>
            <person name="Burstein D."/>
            <person name="Amaro F."/>
            <person name="Zusman T."/>
            <person name="Lifshitz Z."/>
            <person name="Cohen O."/>
            <person name="Gilbert J.A."/>
            <person name="Pupko T."/>
            <person name="Shuman H.A."/>
            <person name="Segal G."/>
        </authorList>
    </citation>
    <scope>NUCLEOTIDE SEQUENCE [LARGE SCALE GENOMIC DNA]</scope>
    <source>
        <strain evidence="6 7">Bercovier 4</strain>
    </source>
</reference>
<evidence type="ECO:0000256" key="2">
    <source>
        <dbReference type="ARBA" id="ARBA00022475"/>
    </source>
</evidence>
<protein>
    <submittedName>
        <fullName evidence="6">Uncharacterized protein</fullName>
    </submittedName>
</protein>